<dbReference type="GO" id="GO:0032790">
    <property type="term" value="P:ribosome disassembly"/>
    <property type="evidence" value="ECO:0007669"/>
    <property type="project" value="TreeGrafter"/>
</dbReference>
<dbReference type="GO" id="GO:0046872">
    <property type="term" value="F:metal ion binding"/>
    <property type="evidence" value="ECO:0007669"/>
    <property type="project" value="UniProtKB-UniRule"/>
</dbReference>
<dbReference type="Proteomes" id="UP000680185">
    <property type="component" value="Unassembled WGS sequence"/>
</dbReference>
<dbReference type="InterPro" id="IPR042226">
    <property type="entry name" value="eFR1_2_sf"/>
</dbReference>
<evidence type="ECO:0000259" key="10">
    <source>
        <dbReference type="SMART" id="SM01194"/>
    </source>
</evidence>
<comment type="subunit">
    <text evidence="9">Monomer.</text>
</comment>
<dbReference type="PANTHER" id="PTHR10853:SF0">
    <property type="entry name" value="PROTEIN PELOTA HOMOLOG"/>
    <property type="match status" value="1"/>
</dbReference>
<dbReference type="InterPro" id="IPR058547">
    <property type="entry name" value="Pelota_N"/>
</dbReference>
<keyword evidence="8 9" id="KW-0378">Hydrolase</keyword>
<dbReference type="EMBL" id="DUFW01000066">
    <property type="protein sequence ID" value="HIH21755.1"/>
    <property type="molecule type" value="Genomic_DNA"/>
</dbReference>
<dbReference type="Gene3D" id="3.30.1330.30">
    <property type="match status" value="1"/>
</dbReference>
<comment type="function">
    <text evidence="9">May function in recognizing stalled ribosomes, interact with stem-loop structures in stalled mRNA molecules, and effect endonucleolytic cleavage of the mRNA. May play a role in the release non-functional ribosomes and degradation of damaged mRNAs. Has endoribonuclease activity.</text>
</comment>
<dbReference type="InterPro" id="IPR004405">
    <property type="entry name" value="TF_pelota"/>
</dbReference>
<dbReference type="EMBL" id="JAGVWB010000032">
    <property type="protein sequence ID" value="MBS3058667.1"/>
    <property type="molecule type" value="Genomic_DNA"/>
</dbReference>
<dbReference type="Gene3D" id="3.30.420.60">
    <property type="entry name" value="eRF1 domain 2"/>
    <property type="match status" value="1"/>
</dbReference>
<evidence type="ECO:0000256" key="5">
    <source>
        <dbReference type="ARBA" id="ARBA00022722"/>
    </source>
</evidence>
<reference evidence="12" key="2">
    <citation type="submission" date="2021-03" db="EMBL/GenBank/DDBJ databases">
        <authorList>
            <person name="Jaffe A."/>
        </authorList>
    </citation>
    <scope>NUCLEOTIDE SEQUENCE</scope>
    <source>
        <strain evidence="12">RIFCSPLOWO2_01_FULL_43_13</strain>
    </source>
</reference>
<evidence type="ECO:0000313" key="12">
    <source>
        <dbReference type="EMBL" id="MBS3058667.1"/>
    </source>
</evidence>
<dbReference type="EC" id="3.1.-.-" evidence="9"/>
<dbReference type="GO" id="GO:0070651">
    <property type="term" value="P:nonfunctional rRNA decay"/>
    <property type="evidence" value="ECO:0007669"/>
    <property type="project" value="TreeGrafter"/>
</dbReference>
<evidence type="ECO:0000256" key="4">
    <source>
        <dbReference type="ARBA" id="ARBA00022490"/>
    </source>
</evidence>
<dbReference type="Pfam" id="PF26356">
    <property type="entry name" value="Pelota_N"/>
    <property type="match status" value="1"/>
</dbReference>
<dbReference type="InterPro" id="IPR038069">
    <property type="entry name" value="Pelota/DOM34_N"/>
</dbReference>
<dbReference type="SUPFAM" id="SSF55315">
    <property type="entry name" value="L30e-like"/>
    <property type="match status" value="1"/>
</dbReference>
<dbReference type="GO" id="GO:0016787">
    <property type="term" value="F:hydrolase activity"/>
    <property type="evidence" value="ECO:0007669"/>
    <property type="project" value="UniProtKB-KW"/>
</dbReference>
<dbReference type="NCBIfam" id="TIGR00111">
    <property type="entry name" value="pelota"/>
    <property type="match status" value="1"/>
</dbReference>
<gene>
    <name evidence="9" type="primary">pelA</name>
    <name evidence="11" type="ORF">HA222_03820</name>
    <name evidence="12" type="ORF">J4478_04690</name>
</gene>
<evidence type="ECO:0000313" key="13">
    <source>
        <dbReference type="Proteomes" id="UP000590964"/>
    </source>
</evidence>
<dbReference type="SUPFAM" id="SSF53137">
    <property type="entry name" value="Translational machinery components"/>
    <property type="match status" value="1"/>
</dbReference>
<keyword evidence="6 9" id="KW-0479">Metal-binding</keyword>
<evidence type="ECO:0000256" key="6">
    <source>
        <dbReference type="ARBA" id="ARBA00022723"/>
    </source>
</evidence>
<organism evidence="11 13">
    <name type="scientific">Candidatus Iainarchaeum sp</name>
    <dbReference type="NCBI Taxonomy" id="3101447"/>
    <lineage>
        <taxon>Archaea</taxon>
        <taxon>Candidatus Iainarchaeota</taxon>
        <taxon>Candidatus Iainarchaeia</taxon>
        <taxon>Candidatus Iainarchaeales</taxon>
        <taxon>Candidatus Iainarchaeaceae</taxon>
        <taxon>Candidatus Iainarchaeum</taxon>
    </lineage>
</organism>
<feature type="domain" description="eRF1/Pelota-like N-terminal" evidence="10">
    <location>
        <begin position="1"/>
        <end position="126"/>
    </location>
</feature>
<dbReference type="GO" id="GO:0071025">
    <property type="term" value="P:RNA surveillance"/>
    <property type="evidence" value="ECO:0007669"/>
    <property type="project" value="InterPro"/>
</dbReference>
<comment type="similarity">
    <text evidence="3 9">Belongs to the eukaryotic release factor 1 family. Pelota subfamily.</text>
</comment>
<reference evidence="11" key="1">
    <citation type="journal article" date="2020" name="bioRxiv">
        <title>A rank-normalized archaeal taxonomy based on genome phylogeny resolves widespread incomplete and uneven classifications.</title>
        <authorList>
            <person name="Rinke C."/>
            <person name="Chuvochina M."/>
            <person name="Mussig A.J."/>
            <person name="Chaumeil P.-A."/>
            <person name="Waite D.W."/>
            <person name="Whitman W.B."/>
            <person name="Parks D.H."/>
            <person name="Hugenholtz P."/>
        </authorList>
    </citation>
    <scope>NUCLEOTIDE SEQUENCE</scope>
    <source>
        <strain evidence="11">UBA10191</strain>
    </source>
</reference>
<name>A0A7J4JZP9_9ARCH</name>
<proteinExistence type="inferred from homology"/>
<dbReference type="GO" id="GO:0005737">
    <property type="term" value="C:cytoplasm"/>
    <property type="evidence" value="ECO:0007669"/>
    <property type="project" value="UniProtKB-SubCell"/>
</dbReference>
<evidence type="ECO:0000256" key="7">
    <source>
        <dbReference type="ARBA" id="ARBA00022759"/>
    </source>
</evidence>
<sequence>MKILKIDKQENFVECVPHNFDDLWVLQQFLQAGDIVFGSSTRAFKPKDSKETVRKKVFVELEVEKAEFQKFSGSLKILGIILSGRPEEYVELKAHHSLEIELNEKLKVRKKELSEFELSLLRKAEKATLQPKLLVIVMDDEEALFAELKGFGFEQKGKVFAQRQGKQFKQESESRFFSEILKKIQDSGLGNIIIAGQGFAIENFRKFLQEKAQEIKAGFEALNSIGITGLNELLKRGLALKALQQTELAKEAGMMEDFLKELGRNSGTAVYGLEEVKNAVKARAVKELLVSQKAFLEKRELIEPLMREAEKANAAVHVFVTESQALEQLDGFGGLAALLRYRLNF</sequence>
<comment type="caution">
    <text evidence="11">The sequence shown here is derived from an EMBL/GenBank/DDBJ whole genome shotgun (WGS) entry which is preliminary data.</text>
</comment>
<dbReference type="Gene3D" id="2.30.30.870">
    <property type="entry name" value="Pelota, domain A"/>
    <property type="match status" value="1"/>
</dbReference>
<comment type="domain">
    <text evidence="9">The N-terminal domain has the RNA-binding Sm fold. It harbors the endoribonuclease activity.</text>
</comment>
<dbReference type="InterPro" id="IPR005140">
    <property type="entry name" value="eRF1_Pelota-like_N"/>
</dbReference>
<comment type="subcellular location">
    <subcellularLocation>
        <location evidence="2 9">Cytoplasm</location>
    </subcellularLocation>
</comment>
<keyword evidence="7 9" id="KW-0255">Endonuclease</keyword>
<dbReference type="GO" id="GO:0004519">
    <property type="term" value="F:endonuclease activity"/>
    <property type="evidence" value="ECO:0007669"/>
    <property type="project" value="UniProtKB-UniRule"/>
</dbReference>
<evidence type="ECO:0000256" key="1">
    <source>
        <dbReference type="ARBA" id="ARBA00001968"/>
    </source>
</evidence>
<evidence type="ECO:0000256" key="8">
    <source>
        <dbReference type="ARBA" id="ARBA00022801"/>
    </source>
</evidence>
<dbReference type="SMART" id="SM01194">
    <property type="entry name" value="eRF1_1"/>
    <property type="match status" value="1"/>
</dbReference>
<dbReference type="AlphaFoldDB" id="A0A7J4JZP9"/>
<dbReference type="Pfam" id="PF03465">
    <property type="entry name" value="eRF1_3"/>
    <property type="match status" value="1"/>
</dbReference>
<dbReference type="SUPFAM" id="SSF159065">
    <property type="entry name" value="Dom34/Pelota N-terminal domain-like"/>
    <property type="match status" value="1"/>
</dbReference>
<keyword evidence="4 9" id="KW-0963">Cytoplasm</keyword>
<dbReference type="HAMAP" id="MF_01853">
    <property type="entry name" value="PelO"/>
    <property type="match status" value="1"/>
</dbReference>
<keyword evidence="5 9" id="KW-0540">Nuclease</keyword>
<evidence type="ECO:0000256" key="2">
    <source>
        <dbReference type="ARBA" id="ARBA00004496"/>
    </source>
</evidence>
<protein>
    <recommendedName>
        <fullName evidence="9">Protein pelota homolog</fullName>
        <ecNumber evidence="9">3.1.-.-</ecNumber>
    </recommendedName>
</protein>
<evidence type="ECO:0000256" key="3">
    <source>
        <dbReference type="ARBA" id="ARBA00009504"/>
    </source>
</evidence>
<evidence type="ECO:0000256" key="9">
    <source>
        <dbReference type="HAMAP-Rule" id="MF_01853"/>
    </source>
</evidence>
<dbReference type="InterPro" id="IPR023521">
    <property type="entry name" value="Pelota_arc"/>
</dbReference>
<reference evidence="12" key="3">
    <citation type="submission" date="2021-05" db="EMBL/GenBank/DDBJ databases">
        <title>Protein family content uncovers lineage relationships and bacterial pathway maintenance mechanisms in DPANN archaea.</title>
        <authorList>
            <person name="Castelle C.J."/>
            <person name="Meheust R."/>
            <person name="Jaffe A.L."/>
            <person name="Seitz K."/>
            <person name="Gong X."/>
            <person name="Baker B.J."/>
            <person name="Banfield J.F."/>
        </authorList>
    </citation>
    <scope>NUCLEOTIDE SEQUENCE</scope>
    <source>
        <strain evidence="12">RIFCSPLOWO2_01_FULL_43_13</strain>
    </source>
</reference>
<dbReference type="InterPro" id="IPR005142">
    <property type="entry name" value="eRF1_3"/>
</dbReference>
<dbReference type="GO" id="GO:0070481">
    <property type="term" value="P:nuclear-transcribed mRNA catabolic process, non-stop decay"/>
    <property type="evidence" value="ECO:0007669"/>
    <property type="project" value="InterPro"/>
</dbReference>
<dbReference type="GO" id="GO:0070966">
    <property type="term" value="P:nuclear-transcribed mRNA catabolic process, no-go decay"/>
    <property type="evidence" value="ECO:0007669"/>
    <property type="project" value="InterPro"/>
</dbReference>
<evidence type="ECO:0000313" key="11">
    <source>
        <dbReference type="EMBL" id="HIH21755.1"/>
    </source>
</evidence>
<dbReference type="PANTHER" id="PTHR10853">
    <property type="entry name" value="PELOTA"/>
    <property type="match status" value="1"/>
</dbReference>
<comment type="cofactor">
    <cofactor evidence="1 9">
        <name>a divalent metal cation</name>
        <dbReference type="ChEBI" id="CHEBI:60240"/>
    </cofactor>
</comment>
<accession>A0A7J4JZP9</accession>
<dbReference type="Proteomes" id="UP000590964">
    <property type="component" value="Unassembled WGS sequence"/>
</dbReference>
<dbReference type="InterPro" id="IPR029064">
    <property type="entry name" value="Ribosomal_eL30-like_sf"/>
</dbReference>